<dbReference type="EMBL" id="CP117268">
    <property type="protein sequence ID" value="WFS25198.1"/>
    <property type="molecule type" value="Genomic_DNA"/>
</dbReference>
<protein>
    <submittedName>
        <fullName evidence="5">Sugar transferase</fullName>
    </submittedName>
</protein>
<dbReference type="Pfam" id="PF02397">
    <property type="entry name" value="Bac_transf"/>
    <property type="match status" value="1"/>
</dbReference>
<evidence type="ECO:0000259" key="4">
    <source>
        <dbReference type="Pfam" id="PF02397"/>
    </source>
</evidence>
<dbReference type="GO" id="GO:0016740">
    <property type="term" value="F:transferase activity"/>
    <property type="evidence" value="ECO:0007669"/>
    <property type="project" value="UniProtKB-KW"/>
</dbReference>
<gene>
    <name evidence="5" type="ORF">PR018_23330</name>
</gene>
<proteinExistence type="inferred from homology"/>
<evidence type="ECO:0000256" key="2">
    <source>
        <dbReference type="ARBA" id="ARBA00023169"/>
    </source>
</evidence>
<dbReference type="PANTHER" id="PTHR30576:SF0">
    <property type="entry name" value="UNDECAPRENYL-PHOSPHATE N-ACETYLGALACTOSAMINYL 1-PHOSPHATE TRANSFERASE-RELATED"/>
    <property type="match status" value="1"/>
</dbReference>
<name>A0ABY8IN82_9HYPH</name>
<organism evidence="5 6">
    <name type="scientific">Rhizobium rhododendri</name>
    <dbReference type="NCBI Taxonomy" id="2506430"/>
    <lineage>
        <taxon>Bacteria</taxon>
        <taxon>Pseudomonadati</taxon>
        <taxon>Pseudomonadota</taxon>
        <taxon>Alphaproteobacteria</taxon>
        <taxon>Hyphomicrobiales</taxon>
        <taxon>Rhizobiaceae</taxon>
        <taxon>Rhizobium/Agrobacterium group</taxon>
        <taxon>Rhizobium</taxon>
    </lineage>
</organism>
<evidence type="ECO:0000313" key="5">
    <source>
        <dbReference type="EMBL" id="WFS25198.1"/>
    </source>
</evidence>
<reference evidence="5 6" key="2">
    <citation type="journal article" date="2023" name="MicrobiologyOpen">
        <title>Genomics of the tumorigenes clade of the family Rhizobiaceae and description of Rhizobium rhododendri sp. nov.</title>
        <authorList>
            <person name="Kuzmanovic N."/>
            <person name="diCenzo G.C."/>
            <person name="Bunk B."/>
            <person name="Sproeer C."/>
            <person name="Fruehling A."/>
            <person name="Neumann-Schaal M."/>
            <person name="Overmann J."/>
            <person name="Smalla K."/>
        </authorList>
    </citation>
    <scope>NUCLEOTIDE SEQUENCE [LARGE SCALE GENOMIC DNA]</scope>
    <source>
        <strain evidence="6">rho-6.2</strain>
        <plasmid evidence="5 6">unnamed1</plasmid>
    </source>
</reference>
<dbReference type="PANTHER" id="PTHR30576">
    <property type="entry name" value="COLANIC BIOSYNTHESIS UDP-GLUCOSE LIPID CARRIER TRANSFERASE"/>
    <property type="match status" value="1"/>
</dbReference>
<feature type="domain" description="Bacterial sugar transferase" evidence="4">
    <location>
        <begin position="39"/>
        <end position="225"/>
    </location>
</feature>
<keyword evidence="2" id="KW-0270">Exopolysaccharide synthesis</keyword>
<accession>A0ABY8IN82</accession>
<sequence length="233" mass="25849">MQDTFYEGLNSVLGSENLKSQSAQSLNEVLGVRLQFLVKRVMDVLLSGAALVVLAPLLVLIMLAIRLESKGSPIFTQLRWGRHDTKIRVLKFRSMRSEMGDASGISQTVRGDPRITRVGAFIRKTNLDELPQLVNVFRGDMSLVGPRCHAIGMLAGGMQYEELVPRYHERHSIRPGLTGLAQMRGLRGPTDRPAKARARISADIYYVENFSILLDIQIMLGTIASELRGGKGF</sequence>
<keyword evidence="3" id="KW-0472">Membrane</keyword>
<dbReference type="RefSeq" id="WP_244615599.1">
    <property type="nucleotide sequence ID" value="NZ_CP117268.1"/>
</dbReference>
<keyword evidence="6" id="KW-1185">Reference proteome</keyword>
<keyword evidence="3" id="KW-0812">Transmembrane</keyword>
<evidence type="ECO:0000256" key="3">
    <source>
        <dbReference type="SAM" id="Phobius"/>
    </source>
</evidence>
<evidence type="ECO:0000256" key="1">
    <source>
        <dbReference type="ARBA" id="ARBA00006464"/>
    </source>
</evidence>
<keyword evidence="5" id="KW-0614">Plasmid</keyword>
<geneLocation type="plasmid" evidence="5 6">
    <name>unnamed1</name>
</geneLocation>
<evidence type="ECO:0000313" key="6">
    <source>
        <dbReference type="Proteomes" id="UP000318939"/>
    </source>
</evidence>
<dbReference type="InterPro" id="IPR003362">
    <property type="entry name" value="Bact_transf"/>
</dbReference>
<feature type="transmembrane region" description="Helical" evidence="3">
    <location>
        <begin position="44"/>
        <end position="65"/>
    </location>
</feature>
<reference evidence="5 6" key="1">
    <citation type="journal article" date="2019" name="Phytopathology">
        <title>A Novel Group of Rhizobium tumorigenes-Like Agrobacteria Associated with Crown Gall Disease of Rhododendron and Blueberry.</title>
        <authorList>
            <person name="Kuzmanovic N."/>
            <person name="Behrens P."/>
            <person name="Idczak E."/>
            <person name="Wagner S."/>
            <person name="Gotz M."/>
            <person name="Sproer C."/>
            <person name="Bunk B."/>
            <person name="Overmann J."/>
            <person name="Smalla K."/>
        </authorList>
    </citation>
    <scope>NUCLEOTIDE SEQUENCE [LARGE SCALE GENOMIC DNA]</scope>
    <source>
        <strain evidence="6">rho-6.2</strain>
    </source>
</reference>
<keyword evidence="3" id="KW-1133">Transmembrane helix</keyword>
<keyword evidence="5" id="KW-0808">Transferase</keyword>
<dbReference type="Proteomes" id="UP000318939">
    <property type="component" value="Plasmid unnamed1"/>
</dbReference>
<comment type="similarity">
    <text evidence="1">Belongs to the bacterial sugar transferase family.</text>
</comment>